<keyword evidence="3" id="KW-1185">Reference proteome</keyword>
<feature type="compositionally biased region" description="Polar residues" evidence="1">
    <location>
        <begin position="577"/>
        <end position="586"/>
    </location>
</feature>
<dbReference type="GeneID" id="91102314"/>
<evidence type="ECO:0008006" key="4">
    <source>
        <dbReference type="Google" id="ProtNLM"/>
    </source>
</evidence>
<evidence type="ECO:0000313" key="2">
    <source>
        <dbReference type="EMBL" id="WWD05434.1"/>
    </source>
</evidence>
<reference evidence="2 3" key="1">
    <citation type="submission" date="2024-01" db="EMBL/GenBank/DDBJ databases">
        <title>Comparative genomics of Cryptococcus and Kwoniella reveals pathogenesis evolution and contrasting modes of karyotype evolution via chromosome fusion or intercentromeric recombination.</title>
        <authorList>
            <person name="Coelho M.A."/>
            <person name="David-Palma M."/>
            <person name="Shea T."/>
            <person name="Bowers K."/>
            <person name="McGinley-Smith S."/>
            <person name="Mohammad A.W."/>
            <person name="Gnirke A."/>
            <person name="Yurkov A.M."/>
            <person name="Nowrousian M."/>
            <person name="Sun S."/>
            <person name="Cuomo C.A."/>
            <person name="Heitman J."/>
        </authorList>
    </citation>
    <scope>NUCLEOTIDE SEQUENCE [LARGE SCALE GENOMIC DNA]</scope>
    <source>
        <strain evidence="2 3">PYCC6329</strain>
    </source>
</reference>
<dbReference type="PANTHER" id="PTHR21310">
    <property type="entry name" value="AMINOGLYCOSIDE PHOSPHOTRANSFERASE-RELATED-RELATED"/>
    <property type="match status" value="1"/>
</dbReference>
<dbReference type="InterPro" id="IPR051678">
    <property type="entry name" value="AGP_Transferase"/>
</dbReference>
<accession>A0AAX4KH66</accession>
<dbReference type="EMBL" id="CP144089">
    <property type="protein sequence ID" value="WWD05434.1"/>
    <property type="molecule type" value="Genomic_DNA"/>
</dbReference>
<dbReference type="KEGG" id="ker:91102314"/>
<sequence>MSFFTDAKCCIADCNNFTVTNSKSVCRLCEDVYCQEHNVQAYHDCVRFDLLNPTRKHAEQQQIDRQIRLRQYGLLLEKLERSRFAIINLAESLRPGHHCNLVLPPDSQTILDNERSYGAINIHFPLEFDDGVKWLIRVRQAHHGVPPIEVLKQTAISEVVTLQTLRSFGMPVPQAWIPIKTRVEEEAGDLFEDTSICYFFCEFMAGKSQLMPHLTLQTYRDVDDHDRRLIEDYGRNQILLSNHPIKSTLIGSLVPSDGHNDSVSIGPLLSLWGVNNIETPHFPGPFKSNQQRYLTQIDIVLSHISQGVMNDHDALKAYLWHLTLKELVETCPELAEEVTEVYVRHADAKGDILWGDDEGKLTAILDWEMAFVTTKAEAFSSPLFCDHTNAPYERQDLHTVREKVLIDFYERSNRPDLAHCVRKGKKYQYLESIGRFHGWYVMICMPMALMDAFEDTKPESLQPPFYADKDWTVYMVERYIDNPELQKLISKAGWDLEEERKKVISSRGWEEKDRKRSEWWSLSVEDRRRRKSEDVVAREKAMVENRLRIELKKQKKMEESATGEERPKSKTRRILLHSSSNRSTVE</sequence>
<dbReference type="SUPFAM" id="SSF118310">
    <property type="entry name" value="AN1-like Zinc finger"/>
    <property type="match status" value="1"/>
</dbReference>
<proteinExistence type="predicted"/>
<dbReference type="RefSeq" id="XP_066083401.1">
    <property type="nucleotide sequence ID" value="XM_066227304.1"/>
</dbReference>
<evidence type="ECO:0000313" key="3">
    <source>
        <dbReference type="Proteomes" id="UP001358614"/>
    </source>
</evidence>
<gene>
    <name evidence="2" type="ORF">V865_003511</name>
</gene>
<dbReference type="PANTHER" id="PTHR21310:SF15">
    <property type="entry name" value="AMINOGLYCOSIDE PHOSPHOTRANSFERASE DOMAIN-CONTAINING PROTEIN"/>
    <property type="match status" value="1"/>
</dbReference>
<evidence type="ECO:0000256" key="1">
    <source>
        <dbReference type="SAM" id="MobiDB-lite"/>
    </source>
</evidence>
<feature type="compositionally biased region" description="Basic and acidic residues" evidence="1">
    <location>
        <begin position="552"/>
        <end position="568"/>
    </location>
</feature>
<dbReference type="InterPro" id="IPR035896">
    <property type="entry name" value="AN1-like_Znf"/>
</dbReference>
<name>A0AAX4KH66_9TREE</name>
<dbReference type="Proteomes" id="UP001358614">
    <property type="component" value="Chromosome 1"/>
</dbReference>
<protein>
    <recommendedName>
        <fullName evidence="4">Aminoglycoside phosphotransferase domain-containing protein</fullName>
    </recommendedName>
</protein>
<feature type="region of interest" description="Disordered" evidence="1">
    <location>
        <begin position="552"/>
        <end position="586"/>
    </location>
</feature>
<dbReference type="AlphaFoldDB" id="A0AAX4KH66"/>
<organism evidence="2 3">
    <name type="scientific">Kwoniella europaea PYCC6329</name>
    <dbReference type="NCBI Taxonomy" id="1423913"/>
    <lineage>
        <taxon>Eukaryota</taxon>
        <taxon>Fungi</taxon>
        <taxon>Dikarya</taxon>
        <taxon>Basidiomycota</taxon>
        <taxon>Agaricomycotina</taxon>
        <taxon>Tremellomycetes</taxon>
        <taxon>Tremellales</taxon>
        <taxon>Cryptococcaceae</taxon>
        <taxon>Kwoniella</taxon>
    </lineage>
</organism>